<evidence type="ECO:0000313" key="2">
    <source>
        <dbReference type="Proteomes" id="UP001500359"/>
    </source>
</evidence>
<keyword evidence="2" id="KW-1185">Reference proteome</keyword>
<protein>
    <recommendedName>
        <fullName evidence="3">Phage shock protein B</fullName>
    </recommendedName>
</protein>
<organism evidence="1 2">
    <name type="scientific">Aliiglaciecola litoralis</name>
    <dbReference type="NCBI Taxonomy" id="582857"/>
    <lineage>
        <taxon>Bacteria</taxon>
        <taxon>Pseudomonadati</taxon>
        <taxon>Pseudomonadota</taxon>
        <taxon>Gammaproteobacteria</taxon>
        <taxon>Alteromonadales</taxon>
        <taxon>Alteromonadaceae</taxon>
        <taxon>Aliiglaciecola</taxon>
    </lineage>
</organism>
<reference evidence="2" key="1">
    <citation type="journal article" date="2019" name="Int. J. Syst. Evol. Microbiol.">
        <title>The Global Catalogue of Microorganisms (GCM) 10K type strain sequencing project: providing services to taxonomists for standard genome sequencing and annotation.</title>
        <authorList>
            <consortium name="The Broad Institute Genomics Platform"/>
            <consortium name="The Broad Institute Genome Sequencing Center for Infectious Disease"/>
            <person name="Wu L."/>
            <person name="Ma J."/>
        </authorList>
    </citation>
    <scope>NUCLEOTIDE SEQUENCE [LARGE SCALE GENOMIC DNA]</scope>
    <source>
        <strain evidence="2">JCM 15896</strain>
    </source>
</reference>
<accession>A0ABP3WZE9</accession>
<sequence>MNLTAIAIIAIICWTIVKLTSKDKKAVKQEPVQDQQKNELQQQIHTMQERIAVLEALVTDEKYALKREFENLSRNRAA</sequence>
<dbReference type="EMBL" id="BAAAFD010000005">
    <property type="protein sequence ID" value="GAA0857077.1"/>
    <property type="molecule type" value="Genomic_DNA"/>
</dbReference>
<evidence type="ECO:0000313" key="1">
    <source>
        <dbReference type="EMBL" id="GAA0857077.1"/>
    </source>
</evidence>
<dbReference type="Proteomes" id="UP001500359">
    <property type="component" value="Unassembled WGS sequence"/>
</dbReference>
<name>A0ABP3WZE9_9ALTE</name>
<dbReference type="RefSeq" id="WP_343859760.1">
    <property type="nucleotide sequence ID" value="NZ_BAAAFD010000005.1"/>
</dbReference>
<evidence type="ECO:0008006" key="3">
    <source>
        <dbReference type="Google" id="ProtNLM"/>
    </source>
</evidence>
<gene>
    <name evidence="1" type="ORF">GCM10009114_21440</name>
</gene>
<proteinExistence type="predicted"/>
<comment type="caution">
    <text evidence="1">The sequence shown here is derived from an EMBL/GenBank/DDBJ whole genome shotgun (WGS) entry which is preliminary data.</text>
</comment>